<dbReference type="InterPro" id="IPR023485">
    <property type="entry name" value="Ptyr_pPase"/>
</dbReference>
<dbReference type="STRING" id="234267.Acid_6891"/>
<dbReference type="Pfam" id="PF01451">
    <property type="entry name" value="LMWPc"/>
    <property type="match status" value="1"/>
</dbReference>
<feature type="chain" id="PRO_5004162357" evidence="2">
    <location>
        <begin position="28"/>
        <end position="172"/>
    </location>
</feature>
<feature type="domain" description="Phosphotyrosine protein phosphatase I" evidence="3">
    <location>
        <begin position="39"/>
        <end position="165"/>
    </location>
</feature>
<reference evidence="4" key="1">
    <citation type="submission" date="2006-10" db="EMBL/GenBank/DDBJ databases">
        <title>Complete sequence of Solibacter usitatus Ellin6076.</title>
        <authorList>
            <consortium name="US DOE Joint Genome Institute"/>
            <person name="Copeland A."/>
            <person name="Lucas S."/>
            <person name="Lapidus A."/>
            <person name="Barry K."/>
            <person name="Detter J.C."/>
            <person name="Glavina del Rio T."/>
            <person name="Hammon N."/>
            <person name="Israni S."/>
            <person name="Dalin E."/>
            <person name="Tice H."/>
            <person name="Pitluck S."/>
            <person name="Thompson L.S."/>
            <person name="Brettin T."/>
            <person name="Bruce D."/>
            <person name="Han C."/>
            <person name="Tapia R."/>
            <person name="Gilna P."/>
            <person name="Schmutz J."/>
            <person name="Larimer F."/>
            <person name="Land M."/>
            <person name="Hauser L."/>
            <person name="Kyrpides N."/>
            <person name="Mikhailova N."/>
            <person name="Janssen P.H."/>
            <person name="Kuske C.R."/>
            <person name="Richardson P."/>
        </authorList>
    </citation>
    <scope>NUCLEOTIDE SEQUENCE</scope>
    <source>
        <strain evidence="4">Ellin6076</strain>
    </source>
</reference>
<dbReference type="HOGENOM" id="CLU_1674754_0_0_0"/>
<dbReference type="PANTHER" id="PTHR43428:SF1">
    <property type="entry name" value="ARSENATE REDUCTASE"/>
    <property type="match status" value="1"/>
</dbReference>
<organism evidence="4">
    <name type="scientific">Solibacter usitatus (strain Ellin6076)</name>
    <dbReference type="NCBI Taxonomy" id="234267"/>
    <lineage>
        <taxon>Bacteria</taxon>
        <taxon>Pseudomonadati</taxon>
        <taxon>Acidobacteriota</taxon>
        <taxon>Terriglobia</taxon>
        <taxon>Bryobacterales</taxon>
        <taxon>Solibacteraceae</taxon>
        <taxon>Candidatus Solibacter</taxon>
    </lineage>
</organism>
<proteinExistence type="predicted"/>
<dbReference type="InterPro" id="IPR036196">
    <property type="entry name" value="Ptyr_pPase_sf"/>
</dbReference>
<dbReference type="Gene3D" id="3.40.50.2300">
    <property type="match status" value="1"/>
</dbReference>
<feature type="signal peptide" evidence="2">
    <location>
        <begin position="1"/>
        <end position="27"/>
    </location>
</feature>
<evidence type="ECO:0000256" key="2">
    <source>
        <dbReference type="SAM" id="SignalP"/>
    </source>
</evidence>
<keyword evidence="1" id="KW-0059">Arsenical resistance</keyword>
<name>Q01RB5_SOLUE</name>
<dbReference type="SMART" id="SM00226">
    <property type="entry name" value="LMWPc"/>
    <property type="match status" value="1"/>
</dbReference>
<dbReference type="PANTHER" id="PTHR43428">
    <property type="entry name" value="ARSENATE REDUCTASE"/>
    <property type="match status" value="1"/>
</dbReference>
<dbReference type="eggNOG" id="COG0394">
    <property type="taxonomic scope" value="Bacteria"/>
</dbReference>
<gene>
    <name evidence="4" type="ordered locus">Acid_6891</name>
</gene>
<protein>
    <submittedName>
        <fullName evidence="4">Protein tyrosine phosphatase</fullName>
    </submittedName>
</protein>
<dbReference type="InParanoid" id="Q01RB5"/>
<accession>Q01RB5</accession>
<dbReference type="EMBL" id="CP000473">
    <property type="protein sequence ID" value="ABJ87805.1"/>
    <property type="molecule type" value="Genomic_DNA"/>
</dbReference>
<dbReference type="GO" id="GO:0046685">
    <property type="term" value="P:response to arsenic-containing substance"/>
    <property type="evidence" value="ECO:0007669"/>
    <property type="project" value="UniProtKB-KW"/>
</dbReference>
<evidence type="ECO:0000256" key="1">
    <source>
        <dbReference type="ARBA" id="ARBA00022849"/>
    </source>
</evidence>
<dbReference type="SUPFAM" id="SSF52788">
    <property type="entry name" value="Phosphotyrosine protein phosphatases I"/>
    <property type="match status" value="1"/>
</dbReference>
<evidence type="ECO:0000259" key="3">
    <source>
        <dbReference type="SMART" id="SM00226"/>
    </source>
</evidence>
<sequence length="172" mass="18375" precursor="true">MNERLKSSFRILAAIVATSLAIMAAAAQGTQPKSEANSSTVVFVCEHGAAKSVIAAAHFNKLARERGLPFRAVSRGTKPEDAVANGVRTGLASDGLDVSNWRPTAVSDQDLRQAAQIVSLGTDLPKTKPFIKDKLAEWNDIPPVSENYAVARTAIVEQVRKLLDTLSAPKKP</sequence>
<dbReference type="KEGG" id="sus:Acid_6891"/>
<dbReference type="AlphaFoldDB" id="Q01RB5"/>
<evidence type="ECO:0000313" key="4">
    <source>
        <dbReference type="EMBL" id="ABJ87805.1"/>
    </source>
</evidence>
<keyword evidence="2" id="KW-0732">Signal</keyword>